<protein>
    <submittedName>
        <fullName evidence="2">Uncharacterized protein</fullName>
    </submittedName>
</protein>
<dbReference type="AlphaFoldDB" id="A0A7X1TL49"/>
<organism evidence="2 3">
    <name type="scientific">Paraburkholderia franconis</name>
    <dbReference type="NCBI Taxonomy" id="2654983"/>
    <lineage>
        <taxon>Bacteria</taxon>
        <taxon>Pseudomonadati</taxon>
        <taxon>Pseudomonadota</taxon>
        <taxon>Betaproteobacteria</taxon>
        <taxon>Burkholderiales</taxon>
        <taxon>Burkholderiaceae</taxon>
        <taxon>Paraburkholderia</taxon>
    </lineage>
</organism>
<sequence length="129" mass="14477">MLAGARHERNRRRAHRRGATPSWVSPAIGKHPRGDARWRPFNGPLWGASDGRARMSDICAITRWRCCASVPGAPRVARNLVVSPGDLAGCPCATSPRCCNSDTPANQQHRLRKRKPSRLRQHFFEHHVD</sequence>
<evidence type="ECO:0000256" key="1">
    <source>
        <dbReference type="SAM" id="MobiDB-lite"/>
    </source>
</evidence>
<feature type="compositionally biased region" description="Basic residues" evidence="1">
    <location>
        <begin position="8"/>
        <end position="18"/>
    </location>
</feature>
<accession>A0A7X1TL49</accession>
<dbReference type="Proteomes" id="UP000484381">
    <property type="component" value="Unassembled WGS sequence"/>
</dbReference>
<comment type="caution">
    <text evidence="2">The sequence shown here is derived from an EMBL/GenBank/DDBJ whole genome shotgun (WGS) entry which is preliminary data.</text>
</comment>
<reference evidence="2 3" key="1">
    <citation type="submission" date="2019-10" db="EMBL/GenBank/DDBJ databases">
        <title>Paraburkholderia sp. isolated from nodules of Mimosa pudica from Brazilian Atlantic Forest soils.</title>
        <authorList>
            <person name="Paulitsch F."/>
            <person name="Hungria M."/>
            <person name="Dall'Agnol R."/>
        </authorList>
    </citation>
    <scope>NUCLEOTIDE SEQUENCE [LARGE SCALE GENOMIC DNA]</scope>
    <source>
        <strain evidence="2 3">CNPSo 3157</strain>
    </source>
</reference>
<keyword evidence="3" id="KW-1185">Reference proteome</keyword>
<evidence type="ECO:0000313" key="3">
    <source>
        <dbReference type="Proteomes" id="UP000484381"/>
    </source>
</evidence>
<gene>
    <name evidence="2" type="ORF">GCT13_43380</name>
</gene>
<dbReference type="EMBL" id="WHNP01000108">
    <property type="protein sequence ID" value="MPW23412.1"/>
    <property type="molecule type" value="Genomic_DNA"/>
</dbReference>
<name>A0A7X1TL49_9BURK</name>
<evidence type="ECO:0000313" key="2">
    <source>
        <dbReference type="EMBL" id="MPW23412.1"/>
    </source>
</evidence>
<proteinExistence type="predicted"/>
<feature type="region of interest" description="Disordered" evidence="1">
    <location>
        <begin position="1"/>
        <end position="43"/>
    </location>
</feature>